<protein>
    <recommendedName>
        <fullName evidence="6">P53 and DNA damage-regulated protein 1</fullName>
    </recommendedName>
</protein>
<evidence type="ECO:0000256" key="3">
    <source>
        <dbReference type="ARBA" id="ARBA00023186"/>
    </source>
</evidence>
<dbReference type="EMBL" id="CP126212">
    <property type="protein sequence ID" value="WIA13874.1"/>
    <property type="molecule type" value="Genomic_DNA"/>
</dbReference>
<evidence type="ECO:0000313" key="5">
    <source>
        <dbReference type="Proteomes" id="UP001244341"/>
    </source>
</evidence>
<accession>A0ABY8TXL2</accession>
<proteinExistence type="predicted"/>
<keyword evidence="5" id="KW-1185">Reference proteome</keyword>
<comment type="subcellular location">
    <subcellularLocation>
        <location evidence="1">Cytoplasm</location>
    </subcellularLocation>
</comment>
<organism evidence="4 5">
    <name type="scientific">Tetradesmus obliquus</name>
    <name type="common">Green alga</name>
    <name type="synonym">Acutodesmus obliquus</name>
    <dbReference type="NCBI Taxonomy" id="3088"/>
    <lineage>
        <taxon>Eukaryota</taxon>
        <taxon>Viridiplantae</taxon>
        <taxon>Chlorophyta</taxon>
        <taxon>core chlorophytes</taxon>
        <taxon>Chlorophyceae</taxon>
        <taxon>CS clade</taxon>
        <taxon>Sphaeropleales</taxon>
        <taxon>Scenedesmaceae</taxon>
        <taxon>Tetradesmus</taxon>
    </lineage>
</organism>
<evidence type="ECO:0000313" key="4">
    <source>
        <dbReference type="EMBL" id="WIA13874.1"/>
    </source>
</evidence>
<evidence type="ECO:0000256" key="2">
    <source>
        <dbReference type="ARBA" id="ARBA00022490"/>
    </source>
</evidence>
<sequence>MKCDKTSFSLKLQDATVEVERLGELFLINRQQMIDTDRLRNSTREALTALRKQHSEPKAWLQTSSISFRHCSTQDAISSLEAEALRLESVMTGLRAEQKRLVGLLGDKGATPDTLQDGMLRAMLQLKG</sequence>
<keyword evidence="2" id="KW-0963">Cytoplasm</keyword>
<name>A0ABY8TXL2_TETOB</name>
<dbReference type="PANTHER" id="PTHR21162:SF0">
    <property type="entry name" value="P53 AND DNA DAMAGE-REGULATED PROTEIN 1"/>
    <property type="match status" value="1"/>
</dbReference>
<dbReference type="Proteomes" id="UP001244341">
    <property type="component" value="Chromosome 5b"/>
</dbReference>
<evidence type="ECO:0000256" key="1">
    <source>
        <dbReference type="ARBA" id="ARBA00004496"/>
    </source>
</evidence>
<dbReference type="PANTHER" id="PTHR21162">
    <property type="entry name" value="P53 AND DNA DAMAGE-REGULATED PROTEIN"/>
    <property type="match status" value="1"/>
</dbReference>
<dbReference type="InterPro" id="IPR030482">
    <property type="entry name" value="PDRG1"/>
</dbReference>
<reference evidence="4 5" key="1">
    <citation type="submission" date="2023-05" db="EMBL/GenBank/DDBJ databases">
        <title>A 100% complete, gapless, phased diploid assembly of the Scenedesmus obliquus UTEX 3031 genome.</title>
        <authorList>
            <person name="Biondi T.C."/>
            <person name="Hanschen E.R."/>
            <person name="Kwon T."/>
            <person name="Eng W."/>
            <person name="Kruse C.P.S."/>
            <person name="Koehler S.I."/>
            <person name="Kunde Y."/>
            <person name="Gleasner C.D."/>
            <person name="You Mak K.T."/>
            <person name="Polle J."/>
            <person name="Hovde B.T."/>
            <person name="Starkenburg S.R."/>
        </authorList>
    </citation>
    <scope>NUCLEOTIDE SEQUENCE [LARGE SCALE GENOMIC DNA]</scope>
    <source>
        <strain evidence="4 5">DOE0152z</strain>
    </source>
</reference>
<evidence type="ECO:0008006" key="6">
    <source>
        <dbReference type="Google" id="ProtNLM"/>
    </source>
</evidence>
<gene>
    <name evidence="4" type="ORF">OEZ85_002446</name>
</gene>
<keyword evidence="3" id="KW-0143">Chaperone</keyword>